<evidence type="ECO:0000313" key="2">
    <source>
        <dbReference type="Proteomes" id="UP000252733"/>
    </source>
</evidence>
<sequence>MKIQHLHNQEINRLRYDNALKRSFNANIFAYSWYMDQTCDEWELLIEGDYETVCPIPLIRKMGIAKVSQPRMTPFLGVFSSNHLPAEKVEAILHSIPYANISLTLNHLNRLTKYNRKRTVKVPVLDLITPYKKIKERYSEEANAALSKNDGSFVMRSIRSDEYMFFRRRQKKKGATEEMQLTRIMNYAIRYKSAGIYATYSSRNELIAAVFLIKSNNRLFLFDCTENQEGRRSHGVFKAINQLIESNCESNLTLEVPFACEALTSLIMFDQHQCLRYKKGFL</sequence>
<evidence type="ECO:0008006" key="3">
    <source>
        <dbReference type="Google" id="ProtNLM"/>
    </source>
</evidence>
<dbReference type="RefSeq" id="WP_114437404.1">
    <property type="nucleotide sequence ID" value="NZ_QPIZ01000017.1"/>
</dbReference>
<reference evidence="1 2" key="1">
    <citation type="submission" date="2018-07" db="EMBL/GenBank/DDBJ databases">
        <title>Freshwater and sediment microbial communities from various areas in North America, analyzing microbe dynamics in response to fracking.</title>
        <authorList>
            <person name="Lamendella R."/>
        </authorList>
    </citation>
    <scope>NUCLEOTIDE SEQUENCE [LARGE SCALE GENOMIC DNA]</scope>
    <source>
        <strain evidence="1 2">160A</strain>
    </source>
</reference>
<gene>
    <name evidence="1" type="ORF">DFO77_11742</name>
</gene>
<proteinExistence type="predicted"/>
<dbReference type="AlphaFoldDB" id="A0A368URW8"/>
<accession>A0A368URW8</accession>
<dbReference type="EMBL" id="QPIZ01000017">
    <property type="protein sequence ID" value="RCW31598.1"/>
    <property type="molecule type" value="Genomic_DNA"/>
</dbReference>
<name>A0A368URW8_9BACT</name>
<evidence type="ECO:0000313" key="1">
    <source>
        <dbReference type="EMBL" id="RCW31598.1"/>
    </source>
</evidence>
<protein>
    <recommendedName>
        <fullName evidence="3">Acetyltransferase (GNAT) family protein</fullName>
    </recommendedName>
</protein>
<organism evidence="1 2">
    <name type="scientific">Marinilabilia salmonicolor</name>
    <dbReference type="NCBI Taxonomy" id="989"/>
    <lineage>
        <taxon>Bacteria</taxon>
        <taxon>Pseudomonadati</taxon>
        <taxon>Bacteroidota</taxon>
        <taxon>Bacteroidia</taxon>
        <taxon>Marinilabiliales</taxon>
        <taxon>Marinilabiliaceae</taxon>
        <taxon>Marinilabilia</taxon>
    </lineage>
</organism>
<comment type="caution">
    <text evidence="1">The sequence shown here is derived from an EMBL/GenBank/DDBJ whole genome shotgun (WGS) entry which is preliminary data.</text>
</comment>
<dbReference type="Proteomes" id="UP000252733">
    <property type="component" value="Unassembled WGS sequence"/>
</dbReference>
<keyword evidence="2" id="KW-1185">Reference proteome</keyword>